<reference evidence="12 13" key="1">
    <citation type="submission" date="2018-02" db="EMBL/GenBank/DDBJ databases">
        <title>The genomes of Aspergillus section Nigri reveals drivers in fungal speciation.</title>
        <authorList>
            <consortium name="DOE Joint Genome Institute"/>
            <person name="Vesth T.C."/>
            <person name="Nybo J."/>
            <person name="Theobald S."/>
            <person name="Brandl J."/>
            <person name="Frisvad J.C."/>
            <person name="Nielsen K.F."/>
            <person name="Lyhne E.K."/>
            <person name="Kogle M.E."/>
            <person name="Kuo A."/>
            <person name="Riley R."/>
            <person name="Clum A."/>
            <person name="Nolan M."/>
            <person name="Lipzen A."/>
            <person name="Salamov A."/>
            <person name="Henrissat B."/>
            <person name="Wiebenga A."/>
            <person name="De vries R.P."/>
            <person name="Grigoriev I.V."/>
            <person name="Mortensen U.H."/>
            <person name="Andersen M.R."/>
            <person name="Baker S.E."/>
        </authorList>
    </citation>
    <scope>NUCLEOTIDE SEQUENCE [LARGE SCALE GENOMIC DNA]</scope>
    <source>
        <strain evidence="12 13">CBS 114.80</strain>
    </source>
</reference>
<dbReference type="GO" id="GO:0005737">
    <property type="term" value="C:cytoplasm"/>
    <property type="evidence" value="ECO:0007669"/>
    <property type="project" value="TreeGrafter"/>
</dbReference>
<feature type="binding site" evidence="9">
    <location>
        <position position="93"/>
    </location>
    <ligand>
        <name>ATP</name>
        <dbReference type="ChEBI" id="CHEBI:30616"/>
    </ligand>
</feature>
<gene>
    <name evidence="12" type="ORF">BP00DRAFT_316705</name>
</gene>
<comment type="catalytic activity">
    <reaction evidence="8">
        <text>L-seryl-[protein] + ATP = O-phospho-L-seryl-[protein] + ADP + H(+)</text>
        <dbReference type="Rhea" id="RHEA:17989"/>
        <dbReference type="Rhea" id="RHEA-COMP:9863"/>
        <dbReference type="Rhea" id="RHEA-COMP:11604"/>
        <dbReference type="ChEBI" id="CHEBI:15378"/>
        <dbReference type="ChEBI" id="CHEBI:29999"/>
        <dbReference type="ChEBI" id="CHEBI:30616"/>
        <dbReference type="ChEBI" id="CHEBI:83421"/>
        <dbReference type="ChEBI" id="CHEBI:456216"/>
        <dbReference type="EC" id="2.7.11.1"/>
    </reaction>
</comment>
<dbReference type="EC" id="2.7.11.1" evidence="1"/>
<dbReference type="PANTHER" id="PTHR47634">
    <property type="entry name" value="PROTEIN KINASE DOMAIN-CONTAINING PROTEIN-RELATED"/>
    <property type="match status" value="1"/>
</dbReference>
<evidence type="ECO:0000256" key="2">
    <source>
        <dbReference type="ARBA" id="ARBA00022527"/>
    </source>
</evidence>
<dbReference type="GO" id="GO:0050684">
    <property type="term" value="P:regulation of mRNA processing"/>
    <property type="evidence" value="ECO:0007669"/>
    <property type="project" value="TreeGrafter"/>
</dbReference>
<dbReference type="PROSITE" id="PS00107">
    <property type="entry name" value="PROTEIN_KINASE_ATP"/>
    <property type="match status" value="1"/>
</dbReference>
<evidence type="ECO:0000256" key="8">
    <source>
        <dbReference type="ARBA" id="ARBA00048679"/>
    </source>
</evidence>
<feature type="domain" description="Protein kinase" evidence="11">
    <location>
        <begin position="64"/>
        <end position="318"/>
    </location>
</feature>
<dbReference type="AlphaFoldDB" id="A0A2V5I7G4"/>
<name>A0A2V5I7G4_9EURO</name>
<feature type="compositionally biased region" description="Basic and acidic residues" evidence="10">
    <location>
        <begin position="1"/>
        <end position="10"/>
    </location>
</feature>
<dbReference type="GO" id="GO:0005524">
    <property type="term" value="F:ATP binding"/>
    <property type="evidence" value="ECO:0007669"/>
    <property type="project" value="UniProtKB-UniRule"/>
</dbReference>
<dbReference type="InterPro" id="IPR000719">
    <property type="entry name" value="Prot_kinase_dom"/>
</dbReference>
<evidence type="ECO:0000256" key="1">
    <source>
        <dbReference type="ARBA" id="ARBA00012513"/>
    </source>
</evidence>
<dbReference type="InterPro" id="IPR051334">
    <property type="entry name" value="SRPK"/>
</dbReference>
<dbReference type="PANTHER" id="PTHR47634:SF9">
    <property type="entry name" value="PROTEIN KINASE DOMAIN-CONTAINING PROTEIN-RELATED"/>
    <property type="match status" value="1"/>
</dbReference>
<feature type="non-terminal residue" evidence="12">
    <location>
        <position position="318"/>
    </location>
</feature>
<accession>A0A2V5I7G4</accession>
<dbReference type="InterPro" id="IPR017441">
    <property type="entry name" value="Protein_kinase_ATP_BS"/>
</dbReference>
<evidence type="ECO:0000256" key="4">
    <source>
        <dbReference type="ARBA" id="ARBA00022741"/>
    </source>
</evidence>
<evidence type="ECO:0000259" key="11">
    <source>
        <dbReference type="PROSITE" id="PS50011"/>
    </source>
</evidence>
<keyword evidence="6 9" id="KW-0067">ATP-binding</keyword>
<evidence type="ECO:0000313" key="13">
    <source>
        <dbReference type="Proteomes" id="UP000248817"/>
    </source>
</evidence>
<keyword evidence="4 9" id="KW-0547">Nucleotide-binding</keyword>
<evidence type="ECO:0000256" key="9">
    <source>
        <dbReference type="PROSITE-ProRule" id="PRU10141"/>
    </source>
</evidence>
<comment type="catalytic activity">
    <reaction evidence="7">
        <text>L-threonyl-[protein] + ATP = O-phospho-L-threonyl-[protein] + ADP + H(+)</text>
        <dbReference type="Rhea" id="RHEA:46608"/>
        <dbReference type="Rhea" id="RHEA-COMP:11060"/>
        <dbReference type="Rhea" id="RHEA-COMP:11605"/>
        <dbReference type="ChEBI" id="CHEBI:15378"/>
        <dbReference type="ChEBI" id="CHEBI:30013"/>
        <dbReference type="ChEBI" id="CHEBI:30616"/>
        <dbReference type="ChEBI" id="CHEBI:61977"/>
        <dbReference type="ChEBI" id="CHEBI:456216"/>
        <dbReference type="EC" id="2.7.11.1"/>
    </reaction>
</comment>
<feature type="region of interest" description="Disordered" evidence="10">
    <location>
        <begin position="1"/>
        <end position="31"/>
    </location>
</feature>
<keyword evidence="3" id="KW-0808">Transferase</keyword>
<feature type="non-terminal residue" evidence="12">
    <location>
        <position position="1"/>
    </location>
</feature>
<dbReference type="InterPro" id="IPR011009">
    <property type="entry name" value="Kinase-like_dom_sf"/>
</dbReference>
<proteinExistence type="predicted"/>
<evidence type="ECO:0000313" key="12">
    <source>
        <dbReference type="EMBL" id="PYI31052.1"/>
    </source>
</evidence>
<evidence type="ECO:0000256" key="3">
    <source>
        <dbReference type="ARBA" id="ARBA00022679"/>
    </source>
</evidence>
<sequence>STSRSLKSDPDEPTASTSPPSPSPTPRPSRSQYRLIEDVEDLHRYRPGGYPPLQVGDHLADGRYQVVDKLGYGGYSTIWLARDLREARYVAVKTITADASRHSPEAGVLRSLGSSVSRPGKEVFPPLLDEFWVAGRNGRHRCVVTPPARMSLFDAKEASTFGLFRPRVAQSIIAQLLRGVSFLHGLGVVHGDLHLGNILVQFPRSIDSISPSELYERYGAPEAEEVVRLDGKPLPDSVPARVFIPGWFGVRSDDLPLGEEQITLTDFGESFQPRETVRTASKTLPLLQPPEARFSDEPLSFASDIWGLACCVWEILGQ</sequence>
<protein>
    <recommendedName>
        <fullName evidence="1">non-specific serine/threonine protein kinase</fullName>
        <ecNumber evidence="1">2.7.11.1</ecNumber>
    </recommendedName>
</protein>
<dbReference type="GO" id="GO:0005634">
    <property type="term" value="C:nucleus"/>
    <property type="evidence" value="ECO:0007669"/>
    <property type="project" value="TreeGrafter"/>
</dbReference>
<evidence type="ECO:0000256" key="5">
    <source>
        <dbReference type="ARBA" id="ARBA00022777"/>
    </source>
</evidence>
<dbReference type="SUPFAM" id="SSF56112">
    <property type="entry name" value="Protein kinase-like (PK-like)"/>
    <property type="match status" value="1"/>
</dbReference>
<dbReference type="PROSITE" id="PS50011">
    <property type="entry name" value="PROTEIN_KINASE_DOM"/>
    <property type="match status" value="1"/>
</dbReference>
<evidence type="ECO:0000256" key="6">
    <source>
        <dbReference type="ARBA" id="ARBA00022840"/>
    </source>
</evidence>
<dbReference type="Proteomes" id="UP000248817">
    <property type="component" value="Unassembled WGS sequence"/>
</dbReference>
<dbReference type="Pfam" id="PF00069">
    <property type="entry name" value="Pkinase"/>
    <property type="match status" value="1"/>
</dbReference>
<dbReference type="Gene3D" id="3.30.200.20">
    <property type="entry name" value="Phosphorylase Kinase, domain 1"/>
    <property type="match status" value="1"/>
</dbReference>
<keyword evidence="5 12" id="KW-0418">Kinase</keyword>
<organism evidence="12 13">
    <name type="scientific">Aspergillus indologenus CBS 114.80</name>
    <dbReference type="NCBI Taxonomy" id="1450541"/>
    <lineage>
        <taxon>Eukaryota</taxon>
        <taxon>Fungi</taxon>
        <taxon>Dikarya</taxon>
        <taxon>Ascomycota</taxon>
        <taxon>Pezizomycotina</taxon>
        <taxon>Eurotiomycetes</taxon>
        <taxon>Eurotiomycetidae</taxon>
        <taxon>Eurotiales</taxon>
        <taxon>Aspergillaceae</taxon>
        <taxon>Aspergillus</taxon>
        <taxon>Aspergillus subgen. Circumdati</taxon>
    </lineage>
</organism>
<keyword evidence="2" id="KW-0723">Serine/threonine-protein kinase</keyword>
<dbReference type="Gene3D" id="1.10.510.10">
    <property type="entry name" value="Transferase(Phosphotransferase) domain 1"/>
    <property type="match status" value="1"/>
</dbReference>
<dbReference type="GO" id="GO:0004674">
    <property type="term" value="F:protein serine/threonine kinase activity"/>
    <property type="evidence" value="ECO:0007669"/>
    <property type="project" value="UniProtKB-KW"/>
</dbReference>
<evidence type="ECO:0000256" key="7">
    <source>
        <dbReference type="ARBA" id="ARBA00047899"/>
    </source>
</evidence>
<evidence type="ECO:0000256" key="10">
    <source>
        <dbReference type="SAM" id="MobiDB-lite"/>
    </source>
</evidence>
<dbReference type="EMBL" id="KZ825507">
    <property type="protein sequence ID" value="PYI31052.1"/>
    <property type="molecule type" value="Genomic_DNA"/>
</dbReference>
<dbReference type="GO" id="GO:0000245">
    <property type="term" value="P:spliceosomal complex assembly"/>
    <property type="evidence" value="ECO:0007669"/>
    <property type="project" value="TreeGrafter"/>
</dbReference>
<keyword evidence="13" id="KW-1185">Reference proteome</keyword>
<dbReference type="SMART" id="SM00220">
    <property type="entry name" value="S_TKc"/>
    <property type="match status" value="1"/>
</dbReference>